<evidence type="ECO:0008006" key="7">
    <source>
        <dbReference type="Google" id="ProtNLM"/>
    </source>
</evidence>
<gene>
    <name evidence="5" type="ORF">AMJ74_01005</name>
</gene>
<dbReference type="Pfam" id="PF13174">
    <property type="entry name" value="TPR_6"/>
    <property type="match status" value="1"/>
</dbReference>
<dbReference type="PANTHER" id="PTHR45586">
    <property type="entry name" value="TPR REPEAT-CONTAINING PROTEIN PA4667"/>
    <property type="match status" value="1"/>
</dbReference>
<feature type="repeat" description="TPR" evidence="3">
    <location>
        <begin position="974"/>
        <end position="1007"/>
    </location>
</feature>
<evidence type="ECO:0000256" key="4">
    <source>
        <dbReference type="SAM" id="Coils"/>
    </source>
</evidence>
<dbReference type="PANTHER" id="PTHR45586:SF1">
    <property type="entry name" value="LIPOPOLYSACCHARIDE ASSEMBLY PROTEIN B"/>
    <property type="match status" value="1"/>
</dbReference>
<comment type="caution">
    <text evidence="5">The sequence shown here is derived from an EMBL/GenBank/DDBJ whole genome shotgun (WGS) entry which is preliminary data.</text>
</comment>
<dbReference type="EMBL" id="LJVE01000008">
    <property type="protein sequence ID" value="KPL15687.1"/>
    <property type="molecule type" value="Genomic_DNA"/>
</dbReference>
<keyword evidence="4" id="KW-0175">Coiled coil</keyword>
<proteinExistence type="predicted"/>
<keyword evidence="1" id="KW-0677">Repeat</keyword>
<dbReference type="SUPFAM" id="SSF48452">
    <property type="entry name" value="TPR-like"/>
    <property type="match status" value="5"/>
</dbReference>
<sequence>MFDIFNVKDPQKALQRAQELIREDKKEAAIKVLEDNLIEDNESFDLFQELARLYYDVDERGRAVDLLRRLYSIVPSRVDEIIAQVSELYYRHTSIDAGEFLIQLYTSRHTYDEVSKVFLAMKEHEIKLLIKKYEKLKQVVENKKIMLKQDFDNIIILASLKFYLGAGEDAAASVEPLIELDVFKKPLFDWARILGRERYSDSHAAILLLRVQLVNGAFEDALTQTQRIFEKFPEVSETLIDILSAVKPTPELQPAYTQMLTDLYITQGDLDTSIDQLQQMLEKDTKGIDSVIKDLRKLEVVNPKDLKILYTLADAYLRAKRIPLAISELDKIFDIDKEQYDEVLRRYKQAFEQKQNDPFVIQGLVNLYLKHDEIDAAVDIIESVYRLDPGLLNEYILNLNTILAKDFDNAKALYLLGQCYARKGDRESALLVFQKLIDNQEYESVGEAAEEISAANPEDVDYVNLRAGSLVMLGKIDEALQVLNDFLKVEPEKLVHLFPSFDLILSKKPEQFAQIEPIYRKHKREDPYVTELAMARAYAYIGAYRKSVNAFEQCFKIEGRKEVTKRALIEVIKERPDAVPLLLTAARAFISEGEMEIATQFFKTAQMVDPQAFFEIINEFYDAIKAFPKDREARTLLVETFFSRSLWDRAIEESRRAIEVFDKDAQYFNLKLGQSLVKTGKLSEAVRPLMISLEGDEDCSAEVIEYLDKILKTDKSNVPAHFARGRALSKARRVDEAVDEYLLTAKILPSRANHVLGELKLLSKKVVAHPKVLFALGIIELSLKQHDAAIGDLMKAVELDASLVRKIIPLFERLQGKISSPLLSFSLAKIYYLADLRSSAIDLLIEAQSQDKTFREPVIAEMKKICADNPQDIASRKGLADMYFGYRNWEDTLTLLEEIYDLDKRGSEWIKSYVGQILQADHHNIPSYYFLARIFVDEGSQDKAIEVFKKLLEMTPAETANVVSVLSSYDEKTPAMLLYLGDLYTGSGYMEESINIFEELFARNPSYADSIANRIENVLKKNADLGKAYLLQSRIYASQNNYGMAIQAIERVRHLMPEREDIILKQGQLLHESGATEKAIQLFSELLGKSRDRKAIYRMIKKARDDYYRERIDMLQGNEDNTRLERAHLYLMMGKAKEAEREMKFEPGDTAIAGQQTLLKARLYLKKKRPIDALEIVKTLPINKETAETYADVYEAMGSFSAAALALRQAGVEGVEQRISSFEKLAQAKRSTKGKYFVEGRT</sequence>
<dbReference type="InterPro" id="IPR051012">
    <property type="entry name" value="CellSynth/LPSAsmb/PSIAsmb"/>
</dbReference>
<dbReference type="InterPro" id="IPR011990">
    <property type="entry name" value="TPR-like_helical_dom_sf"/>
</dbReference>
<dbReference type="AlphaFoldDB" id="A0A0S8K119"/>
<feature type="repeat" description="TPR" evidence="3">
    <location>
        <begin position="925"/>
        <end position="958"/>
    </location>
</feature>
<evidence type="ECO:0000256" key="2">
    <source>
        <dbReference type="ARBA" id="ARBA00022803"/>
    </source>
</evidence>
<dbReference type="InterPro" id="IPR019734">
    <property type="entry name" value="TPR_rpt"/>
</dbReference>
<dbReference type="Proteomes" id="UP000050975">
    <property type="component" value="Unassembled WGS sequence"/>
</dbReference>
<feature type="coiled-coil region" evidence="4">
    <location>
        <begin position="119"/>
        <end position="150"/>
    </location>
</feature>
<evidence type="ECO:0000313" key="5">
    <source>
        <dbReference type="EMBL" id="KPL15687.1"/>
    </source>
</evidence>
<organism evidence="5 6">
    <name type="scientific">candidate division WOR_3 bacterium SM1_77</name>
    <dbReference type="NCBI Taxonomy" id="1703778"/>
    <lineage>
        <taxon>Bacteria</taxon>
        <taxon>Bacteria division WOR-3</taxon>
    </lineage>
</organism>
<evidence type="ECO:0000256" key="1">
    <source>
        <dbReference type="ARBA" id="ARBA00022737"/>
    </source>
</evidence>
<accession>A0A0S8K119</accession>
<dbReference type="Gene3D" id="1.25.40.10">
    <property type="entry name" value="Tetratricopeptide repeat domain"/>
    <property type="match status" value="5"/>
</dbReference>
<dbReference type="SMART" id="SM00028">
    <property type="entry name" value="TPR"/>
    <property type="match status" value="14"/>
</dbReference>
<reference evidence="5 6" key="1">
    <citation type="journal article" date="2015" name="Microbiome">
        <title>Genomic resolution of linkages in carbon, nitrogen, and sulfur cycling among widespread estuary sediment bacteria.</title>
        <authorList>
            <person name="Baker B.J."/>
            <person name="Lazar C.S."/>
            <person name="Teske A.P."/>
            <person name="Dick G.J."/>
        </authorList>
    </citation>
    <scope>NUCLEOTIDE SEQUENCE [LARGE SCALE GENOMIC DNA]</scope>
    <source>
        <strain evidence="5">SM1_77</strain>
    </source>
</reference>
<protein>
    <recommendedName>
        <fullName evidence="7">Tetratricopeptide repeat-like domain-containing protein</fullName>
    </recommendedName>
</protein>
<evidence type="ECO:0000256" key="3">
    <source>
        <dbReference type="PROSITE-ProRule" id="PRU00339"/>
    </source>
</evidence>
<dbReference type="PROSITE" id="PS50005">
    <property type="entry name" value="TPR"/>
    <property type="match status" value="3"/>
</dbReference>
<dbReference type="Pfam" id="PF13181">
    <property type="entry name" value="TPR_8"/>
    <property type="match status" value="2"/>
</dbReference>
<keyword evidence="2 3" id="KW-0802">TPR repeat</keyword>
<name>A0A0S8K119_UNCW3</name>
<feature type="repeat" description="TPR" evidence="3">
    <location>
        <begin position="410"/>
        <end position="443"/>
    </location>
</feature>
<evidence type="ECO:0000313" key="6">
    <source>
        <dbReference type="Proteomes" id="UP000050975"/>
    </source>
</evidence>